<dbReference type="GO" id="GO:0016747">
    <property type="term" value="F:acyltransferase activity, transferring groups other than amino-acyl groups"/>
    <property type="evidence" value="ECO:0007669"/>
    <property type="project" value="InterPro"/>
</dbReference>
<dbReference type="InterPro" id="IPR016181">
    <property type="entry name" value="Acyl_CoA_acyltransferase"/>
</dbReference>
<keyword evidence="3" id="KW-1185">Reference proteome</keyword>
<dbReference type="OrthoDB" id="9785602at2"/>
<accession>W0ECY7</accession>
<dbReference type="AlphaFoldDB" id="W0ECY7"/>
<reference evidence="2 3" key="1">
    <citation type="submission" date="2013-12" db="EMBL/GenBank/DDBJ databases">
        <authorList>
            <consortium name="DOE Joint Genome Institute"/>
            <person name="Smidt H."/>
            <person name="Huntemann M."/>
            <person name="Han J."/>
            <person name="Chen A."/>
            <person name="Kyrpides N."/>
            <person name="Mavromatis K."/>
            <person name="Markowitz V."/>
            <person name="Palaniappan K."/>
            <person name="Ivanova N."/>
            <person name="Schaumberg A."/>
            <person name="Pati A."/>
            <person name="Liolios K."/>
            <person name="Nordberg H.P."/>
            <person name="Cantor M.N."/>
            <person name="Hua S.X."/>
            <person name="Woyke T."/>
        </authorList>
    </citation>
    <scope>NUCLEOTIDE SEQUENCE [LARGE SCALE GENOMIC DNA]</scope>
    <source>
        <strain evidence="3">DSM 15288</strain>
    </source>
</reference>
<dbReference type="InterPro" id="IPR051531">
    <property type="entry name" value="N-acetyltransferase"/>
</dbReference>
<dbReference type="Proteomes" id="UP000010847">
    <property type="component" value="Chromosome"/>
</dbReference>
<dbReference type="PANTHER" id="PTHR43792:SF1">
    <property type="entry name" value="N-ACETYLTRANSFERASE DOMAIN-CONTAINING PROTEIN"/>
    <property type="match status" value="1"/>
</dbReference>
<name>W0ECY7_9FIRM</name>
<evidence type="ECO:0000313" key="3">
    <source>
        <dbReference type="Proteomes" id="UP000010847"/>
    </source>
</evidence>
<dbReference type="HOGENOM" id="CLU_013985_3_6_9"/>
<dbReference type="STRING" id="871968.DESME_10355"/>
<dbReference type="EMBL" id="CP007032">
    <property type="protein sequence ID" value="AHF07388.1"/>
    <property type="molecule type" value="Genomic_DNA"/>
</dbReference>
<dbReference type="SUPFAM" id="SSF55729">
    <property type="entry name" value="Acyl-CoA N-acyltransferases (Nat)"/>
    <property type="match status" value="1"/>
</dbReference>
<dbReference type="InterPro" id="IPR000182">
    <property type="entry name" value="GNAT_dom"/>
</dbReference>
<proteinExistence type="predicted"/>
<dbReference type="PANTHER" id="PTHR43792">
    <property type="entry name" value="GNAT FAMILY, PUTATIVE (AFU_ORTHOLOGUE AFUA_3G00765)-RELATED-RELATED"/>
    <property type="match status" value="1"/>
</dbReference>
<protein>
    <submittedName>
        <fullName evidence="2">GNAT family acetyltransferase</fullName>
    </submittedName>
</protein>
<dbReference type="KEGG" id="dmt:DESME_10355"/>
<dbReference type="RefSeq" id="WP_006716083.1">
    <property type="nucleotide sequence ID" value="NZ_CP007032.1"/>
</dbReference>
<keyword evidence="2" id="KW-0808">Transferase</keyword>
<organism evidence="2 3">
    <name type="scientific">Desulfitobacterium metallireducens DSM 15288</name>
    <dbReference type="NCBI Taxonomy" id="871968"/>
    <lineage>
        <taxon>Bacteria</taxon>
        <taxon>Bacillati</taxon>
        <taxon>Bacillota</taxon>
        <taxon>Clostridia</taxon>
        <taxon>Eubacteriales</taxon>
        <taxon>Desulfitobacteriaceae</taxon>
        <taxon>Desulfitobacterium</taxon>
    </lineage>
</organism>
<gene>
    <name evidence="2" type="ORF">DESME_10355</name>
</gene>
<dbReference type="Pfam" id="PF13302">
    <property type="entry name" value="Acetyltransf_3"/>
    <property type="match status" value="1"/>
</dbReference>
<evidence type="ECO:0000313" key="2">
    <source>
        <dbReference type="EMBL" id="AHF07388.1"/>
    </source>
</evidence>
<feature type="domain" description="N-acetyltransferase" evidence="1">
    <location>
        <begin position="15"/>
        <end position="180"/>
    </location>
</feature>
<dbReference type="eggNOG" id="COG1670">
    <property type="taxonomic scope" value="Bacteria"/>
</dbReference>
<dbReference type="PROSITE" id="PS51186">
    <property type="entry name" value="GNAT"/>
    <property type="match status" value="1"/>
</dbReference>
<evidence type="ECO:0000259" key="1">
    <source>
        <dbReference type="PROSITE" id="PS51186"/>
    </source>
</evidence>
<dbReference type="CDD" id="cd04301">
    <property type="entry name" value="NAT_SF"/>
    <property type="match status" value="1"/>
</dbReference>
<dbReference type="Gene3D" id="3.40.630.30">
    <property type="match status" value="1"/>
</dbReference>
<sequence>MLIHKGTVLLETERLILRGLKLEDAPNVFKNWTSDKEVAKFMRWNVHTDIGVTEQWMKECEEISKDKSRYEWGIVLKETKEPIGSIGAFINAEEPNRYEIGYAIGKKYWGHGYATEALKCVMDFLVNEVGIKHFICSHAKENPASGAVMRHVGFVYIKDGTYQSFDGLRKFENKVYYLDI</sequence>